<dbReference type="EMBL" id="JBFDAA010000020">
    <property type="protein sequence ID" value="KAL1115295.1"/>
    <property type="molecule type" value="Genomic_DNA"/>
</dbReference>
<comment type="caution">
    <text evidence="1">The sequence shown here is derived from an EMBL/GenBank/DDBJ whole genome shotgun (WGS) entry which is preliminary data.</text>
</comment>
<protein>
    <recommendedName>
        <fullName evidence="3">PH domain-containing protein</fullName>
    </recommendedName>
</protein>
<dbReference type="PANTHER" id="PTHR21538">
    <property type="entry name" value="ANILLIN/RHOTEKIN RTKN"/>
    <property type="match status" value="1"/>
</dbReference>
<organism evidence="1 2">
    <name type="scientific">Ranatra chinensis</name>
    <dbReference type="NCBI Taxonomy" id="642074"/>
    <lineage>
        <taxon>Eukaryota</taxon>
        <taxon>Metazoa</taxon>
        <taxon>Ecdysozoa</taxon>
        <taxon>Arthropoda</taxon>
        <taxon>Hexapoda</taxon>
        <taxon>Insecta</taxon>
        <taxon>Pterygota</taxon>
        <taxon>Neoptera</taxon>
        <taxon>Paraneoptera</taxon>
        <taxon>Hemiptera</taxon>
        <taxon>Heteroptera</taxon>
        <taxon>Panheteroptera</taxon>
        <taxon>Nepomorpha</taxon>
        <taxon>Nepidae</taxon>
        <taxon>Ranatrinae</taxon>
        <taxon>Ranatra</taxon>
    </lineage>
</organism>
<gene>
    <name evidence="1" type="ORF">AAG570_007326</name>
</gene>
<name>A0ABD0YJB0_9HEMI</name>
<dbReference type="AlphaFoldDB" id="A0ABD0YJB0"/>
<keyword evidence="2" id="KW-1185">Reference proteome</keyword>
<evidence type="ECO:0008006" key="3">
    <source>
        <dbReference type="Google" id="ProtNLM"/>
    </source>
</evidence>
<dbReference type="SUPFAM" id="SSF50729">
    <property type="entry name" value="PH domain-like"/>
    <property type="match status" value="1"/>
</dbReference>
<sequence>SQIALDTIDLTLCATKEVGLVARDVCARPNTFLLEIVRPSRPGDAESLVLKSTGNTTTIRHLLSADTKEDRLEWCDQINRTLALLRAWGKQPPRQQSKRRNL</sequence>
<dbReference type="PANTHER" id="PTHR21538:SF23">
    <property type="entry name" value="ANILLIN"/>
    <property type="match status" value="1"/>
</dbReference>
<reference evidence="1 2" key="1">
    <citation type="submission" date="2024-07" db="EMBL/GenBank/DDBJ databases">
        <title>Chromosome-level genome assembly of the water stick insect Ranatra chinensis (Heteroptera: Nepidae).</title>
        <authorList>
            <person name="Liu X."/>
        </authorList>
    </citation>
    <scope>NUCLEOTIDE SEQUENCE [LARGE SCALE GENOMIC DNA]</scope>
    <source>
        <strain evidence="1">Cailab_2021Rc</strain>
        <tissue evidence="1">Muscle</tissue>
    </source>
</reference>
<evidence type="ECO:0000313" key="1">
    <source>
        <dbReference type="EMBL" id="KAL1115295.1"/>
    </source>
</evidence>
<feature type="non-terminal residue" evidence="1">
    <location>
        <position position="1"/>
    </location>
</feature>
<dbReference type="Proteomes" id="UP001558652">
    <property type="component" value="Unassembled WGS sequence"/>
</dbReference>
<dbReference type="InterPro" id="IPR051364">
    <property type="entry name" value="Cytokinesis/Rho-signaling"/>
</dbReference>
<dbReference type="InterPro" id="IPR011993">
    <property type="entry name" value="PH-like_dom_sf"/>
</dbReference>
<dbReference type="Gene3D" id="2.30.29.30">
    <property type="entry name" value="Pleckstrin-homology domain (PH domain)/Phosphotyrosine-binding domain (PTB)"/>
    <property type="match status" value="1"/>
</dbReference>
<proteinExistence type="predicted"/>
<evidence type="ECO:0000313" key="2">
    <source>
        <dbReference type="Proteomes" id="UP001558652"/>
    </source>
</evidence>
<accession>A0ABD0YJB0</accession>